<feature type="domain" description="N-acetyltransferase" evidence="1">
    <location>
        <begin position="19"/>
        <end position="181"/>
    </location>
</feature>
<protein>
    <submittedName>
        <fullName evidence="2">RimJ/RimL family protein N-acetyltransferase</fullName>
    </submittedName>
</protein>
<dbReference type="Gene3D" id="3.40.630.30">
    <property type="match status" value="1"/>
</dbReference>
<name>A0A7Y9IE88_9ACTN</name>
<dbReference type="RefSeq" id="WP_218871666.1">
    <property type="nucleotide sequence ID" value="NZ_JACCBU010000001.1"/>
</dbReference>
<accession>A0A7Y9IE88</accession>
<reference evidence="2 3" key="1">
    <citation type="submission" date="2020-07" db="EMBL/GenBank/DDBJ databases">
        <title>Sequencing the genomes of 1000 actinobacteria strains.</title>
        <authorList>
            <person name="Klenk H.-P."/>
        </authorList>
    </citation>
    <scope>NUCLEOTIDE SEQUENCE [LARGE SCALE GENOMIC DNA]</scope>
    <source>
        <strain evidence="2 3">DSM 22083</strain>
    </source>
</reference>
<evidence type="ECO:0000313" key="3">
    <source>
        <dbReference type="Proteomes" id="UP000569914"/>
    </source>
</evidence>
<organism evidence="2 3">
    <name type="scientific">Microlunatus parietis</name>
    <dbReference type="NCBI Taxonomy" id="682979"/>
    <lineage>
        <taxon>Bacteria</taxon>
        <taxon>Bacillati</taxon>
        <taxon>Actinomycetota</taxon>
        <taxon>Actinomycetes</taxon>
        <taxon>Propionibacteriales</taxon>
        <taxon>Propionibacteriaceae</taxon>
        <taxon>Microlunatus</taxon>
    </lineage>
</organism>
<dbReference type="SUPFAM" id="SSF55729">
    <property type="entry name" value="Acyl-CoA N-acyltransferases (Nat)"/>
    <property type="match status" value="1"/>
</dbReference>
<gene>
    <name evidence="2" type="ORF">BKA15_006489</name>
</gene>
<proteinExistence type="predicted"/>
<keyword evidence="2" id="KW-0808">Transferase</keyword>
<dbReference type="Proteomes" id="UP000569914">
    <property type="component" value="Unassembled WGS sequence"/>
</dbReference>
<dbReference type="InterPro" id="IPR000182">
    <property type="entry name" value="GNAT_dom"/>
</dbReference>
<sequence>MVSPDSPWFDPVPLTGRMLRLEPLTEADADDYAAALGDPATAAEVVAHMSFLPPTSRADIVKIIAAATADPGRIAYAQRLRDTGEFVGTTSFYEITPNVRALAIGHTWIGRRHWRTGVNTDSKLIMLGRAFDELGAERVVWHTDIRNTRSQAAIERLGATKEGVLRHHRIRPDGSWRDTVQYSMLSTEWPAVRQRLEESSR</sequence>
<dbReference type="GO" id="GO:0016747">
    <property type="term" value="F:acyltransferase activity, transferring groups other than amino-acyl groups"/>
    <property type="evidence" value="ECO:0007669"/>
    <property type="project" value="InterPro"/>
</dbReference>
<comment type="caution">
    <text evidence="2">The sequence shown here is derived from an EMBL/GenBank/DDBJ whole genome shotgun (WGS) entry which is preliminary data.</text>
</comment>
<dbReference type="PROSITE" id="PS51186">
    <property type="entry name" value="GNAT"/>
    <property type="match status" value="1"/>
</dbReference>
<dbReference type="PANTHER" id="PTHR43610">
    <property type="entry name" value="BLL6696 PROTEIN"/>
    <property type="match status" value="1"/>
</dbReference>
<dbReference type="PANTHER" id="PTHR43610:SF1">
    <property type="entry name" value="N-ACETYLTRANSFERASE DOMAIN-CONTAINING PROTEIN"/>
    <property type="match status" value="1"/>
</dbReference>
<dbReference type="AlphaFoldDB" id="A0A7Y9IE88"/>
<keyword evidence="3" id="KW-1185">Reference proteome</keyword>
<evidence type="ECO:0000313" key="2">
    <source>
        <dbReference type="EMBL" id="NYE75160.1"/>
    </source>
</evidence>
<dbReference type="Pfam" id="PF13302">
    <property type="entry name" value="Acetyltransf_3"/>
    <property type="match status" value="1"/>
</dbReference>
<dbReference type="EMBL" id="JACCBU010000001">
    <property type="protein sequence ID" value="NYE75160.1"/>
    <property type="molecule type" value="Genomic_DNA"/>
</dbReference>
<dbReference type="InterPro" id="IPR016181">
    <property type="entry name" value="Acyl_CoA_acyltransferase"/>
</dbReference>
<evidence type="ECO:0000259" key="1">
    <source>
        <dbReference type="PROSITE" id="PS51186"/>
    </source>
</evidence>